<dbReference type="RefSeq" id="WP_105727921.1">
    <property type="nucleotide sequence ID" value="NZ_DAIPCI010000008.1"/>
</dbReference>
<feature type="repeat" description="TPR" evidence="3">
    <location>
        <begin position="153"/>
        <end position="186"/>
    </location>
</feature>
<evidence type="ECO:0000256" key="2">
    <source>
        <dbReference type="ARBA" id="ARBA00022803"/>
    </source>
</evidence>
<name>A0A2S9KJM2_9BURK</name>
<dbReference type="InterPro" id="IPR013105">
    <property type="entry name" value="TPR_2"/>
</dbReference>
<keyword evidence="4" id="KW-0732">Signal</keyword>
<feature type="chain" id="PRO_5015586482" evidence="4">
    <location>
        <begin position="22"/>
        <end position="267"/>
    </location>
</feature>
<feature type="signal peptide" evidence="4">
    <location>
        <begin position="1"/>
        <end position="21"/>
    </location>
</feature>
<dbReference type="EMBL" id="PVLR01000001">
    <property type="protein sequence ID" value="PRD70555.1"/>
    <property type="molecule type" value="Genomic_DNA"/>
</dbReference>
<reference evidence="5 6" key="1">
    <citation type="submission" date="2018-03" db="EMBL/GenBank/DDBJ databases">
        <title>Comparative genomics illustrates the genes involved in a hyperalkaliphilic mechanisms of Serpentinomonas isolated from highly-alkaline calcium-rich serpentinized springs.</title>
        <authorList>
            <person name="Suzuki S."/>
            <person name="Ishii S."/>
            <person name="Walworth N."/>
            <person name="Bird L."/>
            <person name="Kuenen J.G."/>
            <person name="Nealson K.H."/>
        </authorList>
    </citation>
    <scope>NUCLEOTIDE SEQUENCE [LARGE SCALE GENOMIC DNA]</scope>
    <source>
        <strain evidence="5 6">83</strain>
    </source>
</reference>
<dbReference type="SMART" id="SM00028">
    <property type="entry name" value="TPR"/>
    <property type="match status" value="4"/>
</dbReference>
<comment type="caution">
    <text evidence="5">The sequence shown here is derived from an EMBL/GenBank/DDBJ whole genome shotgun (WGS) entry which is preliminary data.</text>
</comment>
<evidence type="ECO:0000256" key="1">
    <source>
        <dbReference type="ARBA" id="ARBA00022737"/>
    </source>
</evidence>
<dbReference type="PANTHER" id="PTHR44858">
    <property type="entry name" value="TETRATRICOPEPTIDE REPEAT PROTEIN 6"/>
    <property type="match status" value="1"/>
</dbReference>
<evidence type="ECO:0000256" key="4">
    <source>
        <dbReference type="SAM" id="SignalP"/>
    </source>
</evidence>
<dbReference type="SUPFAM" id="SSF48452">
    <property type="entry name" value="TPR-like"/>
    <property type="match status" value="1"/>
</dbReference>
<dbReference type="Gene3D" id="1.25.40.10">
    <property type="entry name" value="Tetratricopeptide repeat domain"/>
    <property type="match status" value="1"/>
</dbReference>
<evidence type="ECO:0000313" key="5">
    <source>
        <dbReference type="EMBL" id="PRD70555.1"/>
    </source>
</evidence>
<organism evidence="5 6">
    <name type="scientific">Malikia spinosa</name>
    <dbReference type="NCBI Taxonomy" id="86180"/>
    <lineage>
        <taxon>Bacteria</taxon>
        <taxon>Pseudomonadati</taxon>
        <taxon>Pseudomonadota</taxon>
        <taxon>Betaproteobacteria</taxon>
        <taxon>Burkholderiales</taxon>
        <taxon>Comamonadaceae</taxon>
        <taxon>Malikia</taxon>
    </lineage>
</organism>
<dbReference type="InterPro" id="IPR011990">
    <property type="entry name" value="TPR-like_helical_dom_sf"/>
</dbReference>
<dbReference type="InterPro" id="IPR019734">
    <property type="entry name" value="TPR_rpt"/>
</dbReference>
<dbReference type="PANTHER" id="PTHR44858:SF1">
    <property type="entry name" value="UDP-N-ACETYLGLUCOSAMINE--PEPTIDE N-ACETYLGLUCOSAMINYLTRANSFERASE SPINDLY-RELATED"/>
    <property type="match status" value="1"/>
</dbReference>
<feature type="repeat" description="TPR" evidence="3">
    <location>
        <begin position="83"/>
        <end position="116"/>
    </location>
</feature>
<dbReference type="InterPro" id="IPR013360">
    <property type="entry name" value="Pilus_4_PilW"/>
</dbReference>
<dbReference type="Pfam" id="PF13432">
    <property type="entry name" value="TPR_16"/>
    <property type="match status" value="2"/>
</dbReference>
<sequence length="267" mass="29800">MKSILTWLLLGAAAASLFGCASRPSEPEVAASGKEWVTESDEPEAQRRARLRIELASGYFEKGQVTVALDEVKQALVADPNYAPAHNLRGLIYLRLKEPKLAEASFLQAIKLAPRDGDSWHNLGWMHCEAGKHAEAIAAFGKALQTPQYAAASRTWMSQGICQARAGQPLEAERSLLRAFELDPANPIVSYNLASLLMQRREYQRAQFYIRRLNNSELANAESLWLGVRVERKLNQLGTARQLGEQLRSRYPESQEAANYERGAFDD</sequence>
<evidence type="ECO:0000313" key="6">
    <source>
        <dbReference type="Proteomes" id="UP000238326"/>
    </source>
</evidence>
<protein>
    <submittedName>
        <fullName evidence="5">Type IV pilus biogenesis/stability protein PilW</fullName>
    </submittedName>
</protein>
<dbReference type="OrthoDB" id="9814042at2"/>
<dbReference type="InterPro" id="IPR050498">
    <property type="entry name" value="Ycf3"/>
</dbReference>
<keyword evidence="6" id="KW-1185">Reference proteome</keyword>
<dbReference type="Pfam" id="PF07719">
    <property type="entry name" value="TPR_2"/>
    <property type="match status" value="1"/>
</dbReference>
<accession>A0A2S9KJM2</accession>
<dbReference type="NCBIfam" id="TIGR02521">
    <property type="entry name" value="type_IV_pilW"/>
    <property type="match status" value="1"/>
</dbReference>
<dbReference type="AlphaFoldDB" id="A0A2S9KJM2"/>
<proteinExistence type="predicted"/>
<dbReference type="PROSITE" id="PS51257">
    <property type="entry name" value="PROKAR_LIPOPROTEIN"/>
    <property type="match status" value="1"/>
</dbReference>
<feature type="repeat" description="TPR" evidence="3">
    <location>
        <begin position="49"/>
        <end position="82"/>
    </location>
</feature>
<dbReference type="Proteomes" id="UP000238326">
    <property type="component" value="Unassembled WGS sequence"/>
</dbReference>
<keyword evidence="1" id="KW-0677">Repeat</keyword>
<evidence type="ECO:0000256" key="3">
    <source>
        <dbReference type="PROSITE-ProRule" id="PRU00339"/>
    </source>
</evidence>
<keyword evidence="2 3" id="KW-0802">TPR repeat</keyword>
<dbReference type="PROSITE" id="PS50005">
    <property type="entry name" value="TPR"/>
    <property type="match status" value="3"/>
</dbReference>
<gene>
    <name evidence="5" type="ORF">C6P61_00270</name>
</gene>